<feature type="compositionally biased region" description="Low complexity" evidence="1">
    <location>
        <begin position="314"/>
        <end position="329"/>
    </location>
</feature>
<dbReference type="AlphaFoldDB" id="A0AAV1HTE5"/>
<dbReference type="Pfam" id="PF19114">
    <property type="entry name" value="EsV_1_7_cys"/>
    <property type="match status" value="3"/>
</dbReference>
<feature type="region of interest" description="Disordered" evidence="1">
    <location>
        <begin position="249"/>
        <end position="291"/>
    </location>
</feature>
<evidence type="ECO:0000313" key="3">
    <source>
        <dbReference type="Proteomes" id="UP001314263"/>
    </source>
</evidence>
<evidence type="ECO:0000256" key="1">
    <source>
        <dbReference type="SAM" id="MobiDB-lite"/>
    </source>
</evidence>
<feature type="compositionally biased region" description="Polar residues" evidence="1">
    <location>
        <begin position="270"/>
        <end position="286"/>
    </location>
</feature>
<protein>
    <recommendedName>
        <fullName evidence="4">EsV-1-7</fullName>
    </recommendedName>
</protein>
<dbReference type="Proteomes" id="UP001314263">
    <property type="component" value="Unassembled WGS sequence"/>
</dbReference>
<sequence length="448" mass="49805">MVRVCASEGCKISARFNHLGEQKGKFCSRHKEPGMIDIVHPHCKIEGCTTLASFNMPGESRGEFCSQHKQEGMVNVKHRRCAENGCNTRPAFNWKGEEKGSFCNKHKEKGMVNVDKKEARADGAAGAGADPPRKRSKAAQQPMPHDMAQHSQQQDGFDPARLAQQLPELAALATGEANGFMGMQHALHYGHLPPEFAAANALGVNVPVPLDPSQRLPPEQLAHHLDARSAHAGVAGVPDMGQAVWSAAAAQEHHRQTLDQQQQQHERVSEGQQMSQHPTTAPQQGHSHMGIEQQTAHLQQHLVQQLQNPEMHQQHMAQSLEQQQEQLQQDGREYIDQHQPEPSLPSAEELRQRVKLGETGSAEAAAAPAGSLGHLMLVQVIKFVRESLETQIVTDEGRQQLMMFTDHFSQWPEDKRVEEYAMLHFSWSVGREDKQHAVLQRVEKVLAV</sequence>
<evidence type="ECO:0000313" key="2">
    <source>
        <dbReference type="EMBL" id="CAK0732699.1"/>
    </source>
</evidence>
<dbReference type="SMART" id="SM01425">
    <property type="entry name" value="EsV_1_7"/>
    <property type="match status" value="3"/>
</dbReference>
<proteinExistence type="predicted"/>
<evidence type="ECO:0008006" key="4">
    <source>
        <dbReference type="Google" id="ProtNLM"/>
    </source>
</evidence>
<dbReference type="Gene3D" id="6.10.140.110">
    <property type="match status" value="1"/>
</dbReference>
<keyword evidence="3" id="KW-1185">Reference proteome</keyword>
<dbReference type="InterPro" id="IPR043822">
    <property type="entry name" value="EsV_1_7_cys"/>
</dbReference>
<comment type="caution">
    <text evidence="2">The sequence shown here is derived from an EMBL/GenBank/DDBJ whole genome shotgun (WGS) entry which is preliminary data.</text>
</comment>
<accession>A0AAV1HTE5</accession>
<feature type="region of interest" description="Disordered" evidence="1">
    <location>
        <begin position="309"/>
        <end position="330"/>
    </location>
</feature>
<reference evidence="2 3" key="1">
    <citation type="submission" date="2023-10" db="EMBL/GenBank/DDBJ databases">
        <authorList>
            <person name="Maclean D."/>
            <person name="Macfadyen A."/>
        </authorList>
    </citation>
    <scope>NUCLEOTIDE SEQUENCE [LARGE SCALE GENOMIC DNA]</scope>
</reference>
<dbReference type="EMBL" id="CAUYUE010000001">
    <property type="protein sequence ID" value="CAK0732699.1"/>
    <property type="molecule type" value="Genomic_DNA"/>
</dbReference>
<organism evidence="2 3">
    <name type="scientific">Coccomyxa viridis</name>
    <dbReference type="NCBI Taxonomy" id="1274662"/>
    <lineage>
        <taxon>Eukaryota</taxon>
        <taxon>Viridiplantae</taxon>
        <taxon>Chlorophyta</taxon>
        <taxon>core chlorophytes</taxon>
        <taxon>Trebouxiophyceae</taxon>
        <taxon>Trebouxiophyceae incertae sedis</taxon>
        <taxon>Coccomyxaceae</taxon>
        <taxon>Coccomyxa</taxon>
    </lineage>
</organism>
<name>A0AAV1HTE5_9CHLO</name>
<gene>
    <name evidence="2" type="ORF">CVIRNUC_000167</name>
</gene>
<feature type="region of interest" description="Disordered" evidence="1">
    <location>
        <begin position="117"/>
        <end position="156"/>
    </location>
</feature>